<gene>
    <name evidence="3" type="ORF">SPARVUS_LOCUS11609894</name>
</gene>
<sequence length="207" mass="24225">MPDVVLVNSCIWDLLRYDNKPLEAYKKNLDCLFSRLSEVLSPECLVIWNMTMPVGFKAGEMPQYSKHNLRWDIVEGNFYSATLANLHKMDVLDMHYYFRFDMHNRCKDATHWDKTAHRKYSQILMTHIADAWGVEPPEPTIVKFPLWNLPPPHPLYNDQENGHHHFGRPIQSKPPHGDLLRNVPYPQPPYAQESIRHALNPRTSPDT</sequence>
<feature type="non-terminal residue" evidence="3">
    <location>
        <position position="207"/>
    </location>
</feature>
<reference evidence="3" key="1">
    <citation type="submission" date="2023-05" db="EMBL/GenBank/DDBJ databases">
        <authorList>
            <person name="Stuckert A."/>
        </authorList>
    </citation>
    <scope>NUCLEOTIDE SEQUENCE</scope>
</reference>
<accession>A0ABN9F9P7</accession>
<evidence type="ECO:0000256" key="2">
    <source>
        <dbReference type="SAM" id="MobiDB-lite"/>
    </source>
</evidence>
<dbReference type="Gene3D" id="3.40.50.1110">
    <property type="entry name" value="SGNH hydrolase"/>
    <property type="match status" value="1"/>
</dbReference>
<dbReference type="InterPro" id="IPR036514">
    <property type="entry name" value="SGNH_hydro_sf"/>
</dbReference>
<comment type="similarity">
    <text evidence="1">Belongs to the PC-esterase family.</text>
</comment>
<evidence type="ECO:0008006" key="5">
    <source>
        <dbReference type="Google" id="ProtNLM"/>
    </source>
</evidence>
<comment type="caution">
    <text evidence="3">The sequence shown here is derived from an EMBL/GenBank/DDBJ whole genome shotgun (WGS) entry which is preliminary data.</text>
</comment>
<evidence type="ECO:0000313" key="3">
    <source>
        <dbReference type="EMBL" id="CAI9593743.1"/>
    </source>
</evidence>
<keyword evidence="4" id="KW-1185">Reference proteome</keyword>
<dbReference type="PANTHER" id="PTHR14469:SF0">
    <property type="entry name" value="FAMILY WITH SEQUENCE SIMILARITY 113"/>
    <property type="match status" value="1"/>
</dbReference>
<dbReference type="PANTHER" id="PTHR14469">
    <property type="entry name" value="SARCOMA ANTIGEN NY-SAR-23"/>
    <property type="match status" value="1"/>
</dbReference>
<evidence type="ECO:0000256" key="1">
    <source>
        <dbReference type="ARBA" id="ARBA00037957"/>
    </source>
</evidence>
<feature type="region of interest" description="Disordered" evidence="2">
    <location>
        <begin position="157"/>
        <end position="207"/>
    </location>
</feature>
<evidence type="ECO:0000313" key="4">
    <source>
        <dbReference type="Proteomes" id="UP001162483"/>
    </source>
</evidence>
<proteinExistence type="inferred from homology"/>
<organism evidence="3 4">
    <name type="scientific">Staurois parvus</name>
    <dbReference type="NCBI Taxonomy" id="386267"/>
    <lineage>
        <taxon>Eukaryota</taxon>
        <taxon>Metazoa</taxon>
        <taxon>Chordata</taxon>
        <taxon>Craniata</taxon>
        <taxon>Vertebrata</taxon>
        <taxon>Euteleostomi</taxon>
        <taxon>Amphibia</taxon>
        <taxon>Batrachia</taxon>
        <taxon>Anura</taxon>
        <taxon>Neobatrachia</taxon>
        <taxon>Ranoidea</taxon>
        <taxon>Ranidae</taxon>
        <taxon>Staurois</taxon>
    </lineage>
</organism>
<dbReference type="Proteomes" id="UP001162483">
    <property type="component" value="Unassembled WGS sequence"/>
</dbReference>
<name>A0ABN9F9P7_9NEOB</name>
<dbReference type="EMBL" id="CATNWA010016574">
    <property type="protein sequence ID" value="CAI9593743.1"/>
    <property type="molecule type" value="Genomic_DNA"/>
</dbReference>
<dbReference type="SUPFAM" id="SSF52266">
    <property type="entry name" value="SGNH hydrolase"/>
    <property type="match status" value="1"/>
</dbReference>
<protein>
    <recommendedName>
        <fullName evidence="5">PC-esterase domain-containing protein 1A</fullName>
    </recommendedName>
</protein>